<evidence type="ECO:0000313" key="1">
    <source>
        <dbReference type="EMBL" id="KRM13764.1"/>
    </source>
</evidence>
<dbReference type="RefSeq" id="WP_057822911.1">
    <property type="nucleotide sequence ID" value="NZ_AZFX01000003.1"/>
</dbReference>
<reference evidence="1 2" key="1">
    <citation type="journal article" date="2015" name="Genome Announc.">
        <title>Expanding the biotechnology potential of lactobacilli through comparative genomics of 213 strains and associated genera.</title>
        <authorList>
            <person name="Sun Z."/>
            <person name="Harris H.M."/>
            <person name="McCann A."/>
            <person name="Guo C."/>
            <person name="Argimon S."/>
            <person name="Zhang W."/>
            <person name="Yang X."/>
            <person name="Jeffery I.B."/>
            <person name="Cooney J.C."/>
            <person name="Kagawa T.F."/>
            <person name="Liu W."/>
            <person name="Song Y."/>
            <person name="Salvetti E."/>
            <person name="Wrobel A."/>
            <person name="Rasinkangas P."/>
            <person name="Parkhill J."/>
            <person name="Rea M.C."/>
            <person name="O'Sullivan O."/>
            <person name="Ritari J."/>
            <person name="Douillard F.P."/>
            <person name="Paul Ross R."/>
            <person name="Yang R."/>
            <person name="Briner A.E."/>
            <person name="Felis G.E."/>
            <person name="de Vos W.M."/>
            <person name="Barrangou R."/>
            <person name="Klaenhammer T.R."/>
            <person name="Caufield P.W."/>
            <person name="Cui Y."/>
            <person name="Zhang H."/>
            <person name="O'Toole P.W."/>
        </authorList>
    </citation>
    <scope>NUCLEOTIDE SEQUENCE [LARGE SCALE GENOMIC DNA]</scope>
    <source>
        <strain evidence="1 2">DSM 17758</strain>
    </source>
</reference>
<dbReference type="EMBL" id="AZFX01000003">
    <property type="protein sequence ID" value="KRM13764.1"/>
    <property type="molecule type" value="Genomic_DNA"/>
</dbReference>
<proteinExistence type="predicted"/>
<dbReference type="PROSITE" id="PS51257">
    <property type="entry name" value="PROKAR_LIPOPROTEIN"/>
    <property type="match status" value="1"/>
</dbReference>
<evidence type="ECO:0000313" key="2">
    <source>
        <dbReference type="Proteomes" id="UP000051315"/>
    </source>
</evidence>
<comment type="caution">
    <text evidence="1">The sequence shown here is derived from an EMBL/GenBank/DDBJ whole genome shotgun (WGS) entry which is preliminary data.</text>
</comment>
<protein>
    <submittedName>
        <fullName evidence="1">Uncharacterized protein</fullName>
    </submittedName>
</protein>
<dbReference type="AlphaFoldDB" id="A0A0R1WCI4"/>
<dbReference type="STRING" id="1423735.FC15_GL000934"/>
<accession>A0A0R1WCI4</accession>
<dbReference type="PATRIC" id="fig|1423735.3.peg.972"/>
<dbReference type="OrthoDB" id="2146259at2"/>
<name>A0A0R1WCI4_9LACO</name>
<gene>
    <name evidence="1" type="ORF">FC15_GL000934</name>
</gene>
<keyword evidence="2" id="KW-1185">Reference proteome</keyword>
<sequence length="67" mass="7767">MKKLRLLVLLGLLLTVLSGCSYYKSTYQGKEAYAVVPEAVKMKSKNSDGSDYKKDGRQYYYYSYDFK</sequence>
<organism evidence="1 2">
    <name type="scientific">Lapidilactobacillus concavus DSM 17758</name>
    <dbReference type="NCBI Taxonomy" id="1423735"/>
    <lineage>
        <taxon>Bacteria</taxon>
        <taxon>Bacillati</taxon>
        <taxon>Bacillota</taxon>
        <taxon>Bacilli</taxon>
        <taxon>Lactobacillales</taxon>
        <taxon>Lactobacillaceae</taxon>
        <taxon>Lapidilactobacillus</taxon>
    </lineage>
</organism>
<dbReference type="Proteomes" id="UP000051315">
    <property type="component" value="Unassembled WGS sequence"/>
</dbReference>